<proteinExistence type="predicted"/>
<keyword evidence="1" id="KW-1133">Transmembrane helix</keyword>
<reference evidence="2" key="1">
    <citation type="journal article" date="2020" name="Nature">
        <title>Giant virus diversity and host interactions through global metagenomics.</title>
        <authorList>
            <person name="Schulz F."/>
            <person name="Roux S."/>
            <person name="Paez-Espino D."/>
            <person name="Jungbluth S."/>
            <person name="Walsh D.A."/>
            <person name="Denef V.J."/>
            <person name="McMahon K.D."/>
            <person name="Konstantinidis K.T."/>
            <person name="Eloe-Fadrosh E.A."/>
            <person name="Kyrpides N.C."/>
            <person name="Woyke T."/>
        </authorList>
    </citation>
    <scope>NUCLEOTIDE SEQUENCE</scope>
    <source>
        <strain evidence="2">GVMAG-M-3300010157-4</strain>
    </source>
</reference>
<accession>A0A6C0B5B9</accession>
<sequence>MPTTIASILNDETVRLNNRKTAIDNAEEERKRTIRFTTSETQRRQAYNNLYLVIALILFIILIIKMLYRYDIVPDTILDILMVIVISVGIIYCLLMYSDILNRSNMDFSQIEFEKASPKSKEQQDKEEIDRVKSGDLFANQAAENAGKCIGQACCPTDSTYNTTFKICVPNIVPYDIVPTDASTTAGGTTTYKLKYGSTIITSTAQTIVSDLIDSTKYKYCRKSDGTYAWLPITPSNMMMNQGKTALIAVAATDPNYYFASSDPKLNRTVYVDATMSTRVAESFISSMPDIQPFSEKTHFATYL</sequence>
<feature type="transmembrane region" description="Helical" evidence="1">
    <location>
        <begin position="50"/>
        <end position="68"/>
    </location>
</feature>
<organism evidence="2">
    <name type="scientific">viral metagenome</name>
    <dbReference type="NCBI Taxonomy" id="1070528"/>
    <lineage>
        <taxon>unclassified sequences</taxon>
        <taxon>metagenomes</taxon>
        <taxon>organismal metagenomes</taxon>
    </lineage>
</organism>
<protein>
    <submittedName>
        <fullName evidence="2">Uncharacterized protein</fullName>
    </submittedName>
</protein>
<name>A0A6C0B5B9_9ZZZZ</name>
<evidence type="ECO:0000313" key="2">
    <source>
        <dbReference type="EMBL" id="QHS87445.1"/>
    </source>
</evidence>
<dbReference type="EMBL" id="MN739081">
    <property type="protein sequence ID" value="QHS87445.1"/>
    <property type="molecule type" value="Genomic_DNA"/>
</dbReference>
<keyword evidence="1" id="KW-0472">Membrane</keyword>
<dbReference type="AlphaFoldDB" id="A0A6C0B5B9"/>
<feature type="transmembrane region" description="Helical" evidence="1">
    <location>
        <begin position="80"/>
        <end position="97"/>
    </location>
</feature>
<evidence type="ECO:0000256" key="1">
    <source>
        <dbReference type="SAM" id="Phobius"/>
    </source>
</evidence>
<keyword evidence="1" id="KW-0812">Transmembrane</keyword>